<dbReference type="Proteomes" id="UP001161757">
    <property type="component" value="Unassembled WGS sequence"/>
</dbReference>
<dbReference type="InterPro" id="IPR055100">
    <property type="entry name" value="GNAT_LYC1-like"/>
</dbReference>
<protein>
    <recommendedName>
        <fullName evidence="2">LYC1 C-terminal domain-containing protein</fullName>
    </recommendedName>
</protein>
<dbReference type="PANTHER" id="PTHR34815:SF2">
    <property type="entry name" value="N-ACETYLTRANSFERASE DOMAIN-CONTAINING PROTEIN"/>
    <property type="match status" value="1"/>
</dbReference>
<evidence type="ECO:0000256" key="1">
    <source>
        <dbReference type="SAM" id="MobiDB-lite"/>
    </source>
</evidence>
<feature type="compositionally biased region" description="Polar residues" evidence="1">
    <location>
        <begin position="1"/>
        <end position="10"/>
    </location>
</feature>
<evidence type="ECO:0000259" key="2">
    <source>
        <dbReference type="Pfam" id="PF22998"/>
    </source>
</evidence>
<dbReference type="EMBL" id="JAJGCB010000003">
    <property type="protein sequence ID" value="KAJ8994147.1"/>
    <property type="molecule type" value="Genomic_DNA"/>
</dbReference>
<dbReference type="Pfam" id="PF13527">
    <property type="entry name" value="Acetyltransf_9"/>
    <property type="match status" value="1"/>
</dbReference>
<proteinExistence type="predicted"/>
<organism evidence="3 4">
    <name type="scientific">Exophiala dermatitidis</name>
    <name type="common">Black yeast-like fungus</name>
    <name type="synonym">Wangiella dermatitidis</name>
    <dbReference type="NCBI Taxonomy" id="5970"/>
    <lineage>
        <taxon>Eukaryota</taxon>
        <taxon>Fungi</taxon>
        <taxon>Dikarya</taxon>
        <taxon>Ascomycota</taxon>
        <taxon>Pezizomycotina</taxon>
        <taxon>Eurotiomycetes</taxon>
        <taxon>Chaetothyriomycetidae</taxon>
        <taxon>Chaetothyriales</taxon>
        <taxon>Herpotrichiellaceae</taxon>
        <taxon>Exophiala</taxon>
    </lineage>
</organism>
<dbReference type="InterPro" id="IPR016181">
    <property type="entry name" value="Acyl_CoA_acyltransferase"/>
</dbReference>
<feature type="region of interest" description="Disordered" evidence="1">
    <location>
        <begin position="1"/>
        <end position="33"/>
    </location>
</feature>
<accession>A0AAN6EYX0</accession>
<evidence type="ECO:0000313" key="4">
    <source>
        <dbReference type="Proteomes" id="UP001161757"/>
    </source>
</evidence>
<name>A0AAN6EYX0_EXODE</name>
<evidence type="ECO:0000313" key="3">
    <source>
        <dbReference type="EMBL" id="KAJ8994147.1"/>
    </source>
</evidence>
<dbReference type="AlphaFoldDB" id="A0AAN6EYX0"/>
<dbReference type="Gene3D" id="3.40.630.30">
    <property type="match status" value="1"/>
</dbReference>
<gene>
    <name evidence="3" type="ORF">HRR80_002642</name>
</gene>
<sequence>MASTTPQASGTPKIETSKPPAVEPQLQPPANSPDLVLVPATPTEGVQADLLNNEEWKGPLTLEQYLRREAILQSVDLTKDGRITGWILTSTSLPANEDGTRPIFASCETYPKHGYVAKDGKVDKVQAHGIGSVFTRPEYRGKGYAGRMMADLGKRLETWQQVDGQINPFSVLYSDIGRNFYAQHGWKAYPSTHIHFAPLPPAEYEAARGSLPAVEDLSAAELKQIPTIDYLEQRLQQLSGSRTGTVHVAVRPDSEHFQWHFAREEYYHEVLGKAEPKIKGAIHRDTGLGLVWLRKYAADPKEWRLYILHTVLPPSVENSPDTQAVMAALLARAQREAHEWDLPVGVEVWNPSDLVIAAAKKLKREEHEEVKIVTRDMDHICSLRWAAGGNEEVVWVANEQYAWC</sequence>
<comment type="caution">
    <text evidence="3">The sequence shown here is derived from an EMBL/GenBank/DDBJ whole genome shotgun (WGS) entry which is preliminary data.</text>
</comment>
<dbReference type="Pfam" id="PF22998">
    <property type="entry name" value="GNAT_LYC1-like"/>
    <property type="match status" value="1"/>
</dbReference>
<dbReference type="SUPFAM" id="SSF55729">
    <property type="entry name" value="Acyl-CoA N-acyltransferases (Nat)"/>
    <property type="match status" value="2"/>
</dbReference>
<reference evidence="3" key="1">
    <citation type="submission" date="2023-01" db="EMBL/GenBank/DDBJ databases">
        <title>Exophiala dermititidis isolated from Cystic Fibrosis Patient.</title>
        <authorList>
            <person name="Kurbessoian T."/>
            <person name="Crocker A."/>
            <person name="Murante D."/>
            <person name="Hogan D.A."/>
            <person name="Stajich J.E."/>
        </authorList>
    </citation>
    <scope>NUCLEOTIDE SEQUENCE</scope>
    <source>
        <strain evidence="3">Ex8</strain>
    </source>
</reference>
<feature type="domain" description="LYC1 C-terminal" evidence="2">
    <location>
        <begin position="206"/>
        <end position="404"/>
    </location>
</feature>
<dbReference type="InterPro" id="IPR053013">
    <property type="entry name" value="LAT"/>
</dbReference>
<dbReference type="PANTHER" id="PTHR34815">
    <property type="entry name" value="LYSINE ACETYLTRANSFERASE"/>
    <property type="match status" value="1"/>
</dbReference>
<dbReference type="CDD" id="cd04301">
    <property type="entry name" value="NAT_SF"/>
    <property type="match status" value="1"/>
</dbReference>